<proteinExistence type="predicted"/>
<reference evidence="4 5" key="1">
    <citation type="submission" date="2018-01" db="EMBL/GenBank/DDBJ databases">
        <title>Whole genome analyses suggest that Burkholderia sensu lato contains two further novel genera in the rhizoxinica-symbiotica group Mycetohabitans gen. nov., and Trinickia gen. nov.: implications for the evolution of diazotrophy and nodulation in the Burkholderiaceae.</title>
        <authorList>
            <person name="Estrada-de los Santos P."/>
            <person name="Palmer M."/>
            <person name="Chavez-Ramirez B."/>
            <person name="Beukes C."/>
            <person name="Steenkamp E.T."/>
            <person name="Hirsch A.M."/>
            <person name="Manyaka P."/>
            <person name="Maluk M."/>
            <person name="Lafos M."/>
            <person name="Crook M."/>
            <person name="Gross E."/>
            <person name="Simon M.F."/>
            <person name="Bueno dos Reis Junior F."/>
            <person name="Poole P.S."/>
            <person name="Venter S.N."/>
            <person name="James E.K."/>
        </authorList>
    </citation>
    <scope>NUCLEOTIDE SEQUENCE [LARGE SCALE GENOMIC DNA]</scope>
    <source>
        <strain evidence="4 5">JPY 581</strain>
    </source>
</reference>
<dbReference type="RefSeq" id="WP_026229802.1">
    <property type="nucleotide sequence ID" value="NZ_KB890176.1"/>
</dbReference>
<dbReference type="Proteomes" id="UP000235777">
    <property type="component" value="Unassembled WGS sequence"/>
</dbReference>
<dbReference type="InterPro" id="IPR050261">
    <property type="entry name" value="FrsA_esterase"/>
</dbReference>
<name>A0A2N7X869_9BURK</name>
<gene>
    <name evidence="4" type="ORF">C0Z20_06135</name>
</gene>
<feature type="chain" id="PRO_5014808589" evidence="2">
    <location>
        <begin position="20"/>
        <end position="318"/>
    </location>
</feature>
<protein>
    <submittedName>
        <fullName evidence="4">Dienelactone hydrolase</fullName>
    </submittedName>
</protein>
<evidence type="ECO:0000256" key="2">
    <source>
        <dbReference type="SAM" id="SignalP"/>
    </source>
</evidence>
<organism evidence="4 5">
    <name type="scientific">Trinickia symbiotica</name>
    <dbReference type="NCBI Taxonomy" id="863227"/>
    <lineage>
        <taxon>Bacteria</taxon>
        <taxon>Pseudomonadati</taxon>
        <taxon>Pseudomonadota</taxon>
        <taxon>Betaproteobacteria</taxon>
        <taxon>Burkholderiales</taxon>
        <taxon>Burkholderiaceae</taxon>
        <taxon>Trinickia</taxon>
    </lineage>
</organism>
<dbReference type="Pfam" id="PF12146">
    <property type="entry name" value="Hydrolase_4"/>
    <property type="match status" value="1"/>
</dbReference>
<evidence type="ECO:0000259" key="3">
    <source>
        <dbReference type="Pfam" id="PF12146"/>
    </source>
</evidence>
<accession>A0A2N7X869</accession>
<evidence type="ECO:0000313" key="5">
    <source>
        <dbReference type="Proteomes" id="UP000235777"/>
    </source>
</evidence>
<comment type="caution">
    <text evidence="4">The sequence shown here is derived from an EMBL/GenBank/DDBJ whole genome shotgun (WGS) entry which is preliminary data.</text>
</comment>
<evidence type="ECO:0000256" key="1">
    <source>
        <dbReference type="ARBA" id="ARBA00022801"/>
    </source>
</evidence>
<dbReference type="Gene3D" id="3.40.50.1820">
    <property type="entry name" value="alpha/beta hydrolase"/>
    <property type="match status" value="1"/>
</dbReference>
<dbReference type="AlphaFoldDB" id="A0A2N7X869"/>
<dbReference type="InterPro" id="IPR016986">
    <property type="entry name" value="UCP031982_abhydr"/>
</dbReference>
<keyword evidence="1 4" id="KW-0378">Hydrolase</keyword>
<dbReference type="GO" id="GO:0052689">
    <property type="term" value="F:carboxylic ester hydrolase activity"/>
    <property type="evidence" value="ECO:0007669"/>
    <property type="project" value="UniProtKB-ARBA"/>
</dbReference>
<dbReference type="InterPro" id="IPR022742">
    <property type="entry name" value="Hydrolase_4"/>
</dbReference>
<keyword evidence="2" id="KW-0732">Signal</keyword>
<dbReference type="PANTHER" id="PTHR22946">
    <property type="entry name" value="DIENELACTONE HYDROLASE DOMAIN-CONTAINING PROTEIN-RELATED"/>
    <property type="match status" value="1"/>
</dbReference>
<evidence type="ECO:0000313" key="4">
    <source>
        <dbReference type="EMBL" id="PMS37797.1"/>
    </source>
</evidence>
<dbReference type="OrthoDB" id="192696at2"/>
<sequence length="318" mass="34181">MRKLISIALFCLSTTISQAAGIKLVNIPPDANGPALRAIVWTPCAAAAREIPIGPYVLSGRRDCPTVGARLPLIVISHGHTGSFLNHHDIAERLADAGFVVAAINHPGDSFSDKSRQADISVFVERPTDITRLIDYMLDRSPDAAKIDPESIGFFGFSRGGYTGLVLAGGNPDFLDANVPCPDPKLPICQQIERKEVPTGPLAHDARIKAYVLADPLDEFPTSASLKDVKAPIQLWASQFGGDGVLPETMPALAHALPQSPEFHVVPGAAHFAFLAPCPKELTKDAPALCVDAKGFDRVAFHEQFDEKVLGFFRAKLH</sequence>
<dbReference type="EMBL" id="PNYC01000003">
    <property type="protein sequence ID" value="PMS37797.1"/>
    <property type="molecule type" value="Genomic_DNA"/>
</dbReference>
<dbReference type="SUPFAM" id="SSF53474">
    <property type="entry name" value="alpha/beta-Hydrolases"/>
    <property type="match status" value="1"/>
</dbReference>
<dbReference type="STRING" id="863227.GCA_000373005_02847"/>
<dbReference type="PIRSF" id="PIRSF031982">
    <property type="entry name" value="UCP031982_abhydr"/>
    <property type="match status" value="1"/>
</dbReference>
<dbReference type="InterPro" id="IPR029058">
    <property type="entry name" value="AB_hydrolase_fold"/>
</dbReference>
<keyword evidence="5" id="KW-1185">Reference proteome</keyword>
<feature type="signal peptide" evidence="2">
    <location>
        <begin position="1"/>
        <end position="19"/>
    </location>
</feature>
<dbReference type="PANTHER" id="PTHR22946:SF9">
    <property type="entry name" value="POLYKETIDE TRANSFERASE AF380"/>
    <property type="match status" value="1"/>
</dbReference>
<feature type="domain" description="Serine aminopeptidase S33" evidence="3">
    <location>
        <begin position="73"/>
        <end position="177"/>
    </location>
</feature>